<dbReference type="GO" id="GO:0006954">
    <property type="term" value="P:inflammatory response"/>
    <property type="evidence" value="ECO:0007669"/>
    <property type="project" value="TreeGrafter"/>
</dbReference>
<evidence type="ECO:0000256" key="5">
    <source>
        <dbReference type="ARBA" id="ARBA00022989"/>
    </source>
</evidence>
<dbReference type="GO" id="GO:0007204">
    <property type="term" value="P:positive regulation of cytosolic calcium ion concentration"/>
    <property type="evidence" value="ECO:0007669"/>
    <property type="project" value="TreeGrafter"/>
</dbReference>
<dbReference type="Pfam" id="PF00001">
    <property type="entry name" value="7tm_1"/>
    <property type="match status" value="1"/>
</dbReference>
<comment type="similarity">
    <text evidence="12">Belongs to the chemokine-like receptor (CMKLR) family.</text>
</comment>
<evidence type="ECO:0000256" key="9">
    <source>
        <dbReference type="ARBA" id="ARBA00023170"/>
    </source>
</evidence>
<dbReference type="OMA" id="ITSHWPF"/>
<dbReference type="PROSITE" id="PS00237">
    <property type="entry name" value="G_PROTEIN_RECEP_F1_1"/>
    <property type="match status" value="1"/>
</dbReference>
<evidence type="ECO:0000256" key="2">
    <source>
        <dbReference type="ARBA" id="ARBA00022475"/>
    </source>
</evidence>
<accession>A0A9D3B9I4</accession>
<dbReference type="Proteomes" id="UP000822369">
    <property type="component" value="Unassembled WGS sequence"/>
</dbReference>
<dbReference type="PANTHER" id="PTHR24225">
    <property type="entry name" value="CHEMOTACTIC RECEPTOR"/>
    <property type="match status" value="1"/>
</dbReference>
<organism evidence="16 17">
    <name type="scientific">Nothobranchius furzeri</name>
    <name type="common">Turquoise killifish</name>
    <dbReference type="NCBI Taxonomy" id="105023"/>
    <lineage>
        <taxon>Eukaryota</taxon>
        <taxon>Metazoa</taxon>
        <taxon>Chordata</taxon>
        <taxon>Craniata</taxon>
        <taxon>Vertebrata</taxon>
        <taxon>Euteleostomi</taxon>
        <taxon>Actinopterygii</taxon>
        <taxon>Neopterygii</taxon>
        <taxon>Teleostei</taxon>
        <taxon>Neoteleostei</taxon>
        <taxon>Acanthomorphata</taxon>
        <taxon>Ovalentaria</taxon>
        <taxon>Atherinomorphae</taxon>
        <taxon>Cyprinodontiformes</taxon>
        <taxon>Nothobranchiidae</taxon>
        <taxon>Nothobranchius</taxon>
    </lineage>
</organism>
<comment type="subcellular location">
    <subcellularLocation>
        <location evidence="1">Cell membrane</location>
        <topology evidence="1">Multi-pass membrane protein</topology>
    </subcellularLocation>
</comment>
<keyword evidence="9 13" id="KW-0675">Receptor</keyword>
<keyword evidence="8" id="KW-1015">Disulfide bond</keyword>
<evidence type="ECO:0000256" key="13">
    <source>
        <dbReference type="RuleBase" id="RU000688"/>
    </source>
</evidence>
<feature type="transmembrane region" description="Helical" evidence="14">
    <location>
        <begin position="275"/>
        <end position="293"/>
    </location>
</feature>
<dbReference type="EMBL" id="JAAVVJ010009118">
    <property type="protein sequence ID" value="KAF7199181.1"/>
    <property type="molecule type" value="Genomic_DNA"/>
</dbReference>
<dbReference type="Gene3D" id="1.20.1070.10">
    <property type="entry name" value="Rhodopsin 7-helix transmembrane proteins"/>
    <property type="match status" value="1"/>
</dbReference>
<evidence type="ECO:0000256" key="10">
    <source>
        <dbReference type="ARBA" id="ARBA00023180"/>
    </source>
</evidence>
<dbReference type="KEGG" id="nfu:107373445"/>
<keyword evidence="3" id="KW-0145">Chemotaxis</keyword>
<dbReference type="PRINTS" id="PR00237">
    <property type="entry name" value="GPCRRHODOPSN"/>
</dbReference>
<evidence type="ECO:0000313" key="17">
    <source>
        <dbReference type="Proteomes" id="UP000822369"/>
    </source>
</evidence>
<feature type="transmembrane region" description="Helical" evidence="14">
    <location>
        <begin position="313"/>
        <end position="336"/>
    </location>
</feature>
<dbReference type="SUPFAM" id="SSF81321">
    <property type="entry name" value="Family A G protein-coupled receptor-like"/>
    <property type="match status" value="1"/>
</dbReference>
<keyword evidence="10" id="KW-0325">Glycoprotein</keyword>
<feature type="transmembrane region" description="Helical" evidence="14">
    <location>
        <begin position="114"/>
        <end position="137"/>
    </location>
</feature>
<name>A0A9D3B9I4_NOTFU</name>
<sequence>MDHGVEFHQARSQESEMRSYIQHEEAHGERFMSDTQKKPTMALDYVDYEDYRGSNETENITDDREAPDFSSSQSSLIYFLVAVDIITSAVGLVGNLLVIWICGWKMNKTVLTTWYTSLAVSNLFFCVFLPLDIFYIMTSHWPFGQVLCKLSSSALFLNMHSSVFLLVLISADRCILILFPVWAHNHRTVKKANGVVALVWLLAALLTLPSLIFKETKVHGPIIQCHTEYGSRSRHKAVALIRLVFGFLIPCLMIVCCCVVLGVKLRSLTIRSKKPYKIMVALILSFFFCWIPYHTFILLELDFNKHSLNVLESGLKVGVALAASNSFISPILYVFIGSDFNQTLKRSLTSRFEDAMAEDLRTAGYNQSMSRSMEIH</sequence>
<evidence type="ECO:0000256" key="6">
    <source>
        <dbReference type="ARBA" id="ARBA00023040"/>
    </source>
</evidence>
<dbReference type="FunFam" id="1.20.1070.10:FF:000034">
    <property type="entry name" value="G-protein coupled receptor 1"/>
    <property type="match status" value="1"/>
</dbReference>
<evidence type="ECO:0000256" key="11">
    <source>
        <dbReference type="ARBA" id="ARBA00023224"/>
    </source>
</evidence>
<comment type="similarity">
    <text evidence="13">Belongs to the G-protein coupled receptor 1 family.</text>
</comment>
<feature type="transmembrane region" description="Helical" evidence="14">
    <location>
        <begin position="195"/>
        <end position="213"/>
    </location>
</feature>
<evidence type="ECO:0000313" key="16">
    <source>
        <dbReference type="EMBL" id="KAF7199181.1"/>
    </source>
</evidence>
<gene>
    <name evidence="16" type="ORF">G4P62_001971</name>
</gene>
<comment type="caution">
    <text evidence="16">The sequence shown here is derived from an EMBL/GenBank/DDBJ whole genome shotgun (WGS) entry which is preliminary data.</text>
</comment>
<keyword evidence="5 14" id="KW-1133">Transmembrane helix</keyword>
<proteinExistence type="inferred from homology"/>
<evidence type="ECO:0000256" key="14">
    <source>
        <dbReference type="SAM" id="Phobius"/>
    </source>
</evidence>
<dbReference type="GO" id="GO:0004930">
    <property type="term" value="F:G protein-coupled receptor activity"/>
    <property type="evidence" value="ECO:0007669"/>
    <property type="project" value="UniProtKB-KW"/>
</dbReference>
<dbReference type="PANTHER" id="PTHR24225:SF0">
    <property type="entry name" value="N-FORMYL PEPTIDE RECEPTOR 2"/>
    <property type="match status" value="1"/>
</dbReference>
<evidence type="ECO:0000256" key="8">
    <source>
        <dbReference type="ARBA" id="ARBA00023157"/>
    </source>
</evidence>
<keyword evidence="11 13" id="KW-0807">Transducer</keyword>
<dbReference type="GO" id="GO:0005886">
    <property type="term" value="C:plasma membrane"/>
    <property type="evidence" value="ECO:0007669"/>
    <property type="project" value="UniProtKB-SubCell"/>
</dbReference>
<evidence type="ECO:0000256" key="3">
    <source>
        <dbReference type="ARBA" id="ARBA00022500"/>
    </source>
</evidence>
<keyword evidence="7 14" id="KW-0472">Membrane</keyword>
<dbReference type="GO" id="GO:0007200">
    <property type="term" value="P:phospholipase C-activating G protein-coupled receptor signaling pathway"/>
    <property type="evidence" value="ECO:0007669"/>
    <property type="project" value="TreeGrafter"/>
</dbReference>
<keyword evidence="4 13" id="KW-0812">Transmembrane</keyword>
<evidence type="ECO:0000256" key="12">
    <source>
        <dbReference type="ARBA" id="ARBA00025736"/>
    </source>
</evidence>
<evidence type="ECO:0000256" key="7">
    <source>
        <dbReference type="ARBA" id="ARBA00023136"/>
    </source>
</evidence>
<reference evidence="16" key="1">
    <citation type="submission" date="2020-03" db="EMBL/GenBank/DDBJ databases">
        <title>Intra-Species Differences in Population Size shape Life History and Genome Evolution.</title>
        <authorList>
            <person name="Willemsen D."/>
            <person name="Cui R."/>
            <person name="Valenzano D.R."/>
        </authorList>
    </citation>
    <scope>NUCLEOTIDE SEQUENCE</scope>
    <source>
        <strain evidence="16">GRZ</strain>
        <tissue evidence="16">Whole</tissue>
    </source>
</reference>
<evidence type="ECO:0000256" key="1">
    <source>
        <dbReference type="ARBA" id="ARBA00004651"/>
    </source>
</evidence>
<keyword evidence="6 13" id="KW-0297">G-protein coupled receptor</keyword>
<dbReference type="GO" id="GO:0006935">
    <property type="term" value="P:chemotaxis"/>
    <property type="evidence" value="ECO:0007669"/>
    <property type="project" value="UniProtKB-KW"/>
</dbReference>
<protein>
    <submittedName>
        <fullName evidence="16">Chemokine-like receptor 1</fullName>
    </submittedName>
</protein>
<feature type="transmembrane region" description="Helical" evidence="14">
    <location>
        <begin position="157"/>
        <end position="183"/>
    </location>
</feature>
<dbReference type="PRINTS" id="PR00526">
    <property type="entry name" value="FMETLEUPHER"/>
</dbReference>
<dbReference type="InterPro" id="IPR017452">
    <property type="entry name" value="GPCR_Rhodpsn_7TM"/>
</dbReference>
<dbReference type="InterPro" id="IPR000826">
    <property type="entry name" value="Formyl_rcpt-rel"/>
</dbReference>
<dbReference type="PROSITE" id="PS50262">
    <property type="entry name" value="G_PROTEIN_RECEP_F1_2"/>
    <property type="match status" value="1"/>
</dbReference>
<feature type="transmembrane region" description="Helical" evidence="14">
    <location>
        <begin position="76"/>
        <end position="102"/>
    </location>
</feature>
<dbReference type="InterPro" id="IPR000276">
    <property type="entry name" value="GPCR_Rhodpsn"/>
</dbReference>
<feature type="domain" description="G-protein coupled receptors family 1 profile" evidence="15">
    <location>
        <begin position="94"/>
        <end position="333"/>
    </location>
</feature>
<evidence type="ECO:0000256" key="4">
    <source>
        <dbReference type="ARBA" id="ARBA00022692"/>
    </source>
</evidence>
<keyword evidence="2" id="KW-1003">Cell membrane</keyword>
<dbReference type="GO" id="GO:0004875">
    <property type="term" value="F:complement receptor activity"/>
    <property type="evidence" value="ECO:0007669"/>
    <property type="project" value="TreeGrafter"/>
</dbReference>
<dbReference type="AlphaFoldDB" id="A0A9D3B9I4"/>
<feature type="transmembrane region" description="Helical" evidence="14">
    <location>
        <begin position="239"/>
        <end position="263"/>
    </location>
</feature>
<evidence type="ECO:0000259" key="15">
    <source>
        <dbReference type="PROSITE" id="PS50262"/>
    </source>
</evidence>